<reference evidence="1" key="1">
    <citation type="journal article" date="2021" name="Proc. Natl. Acad. Sci. U.S.A.">
        <title>A Catalog of Tens of Thousands of Viruses from Human Metagenomes Reveals Hidden Associations with Chronic Diseases.</title>
        <authorList>
            <person name="Tisza M.J."/>
            <person name="Buck C.B."/>
        </authorList>
    </citation>
    <scope>NUCLEOTIDE SEQUENCE</scope>
    <source>
        <strain evidence="1">CtyDR6</strain>
    </source>
</reference>
<accession>A0A8S5QJF9</accession>
<dbReference type="Gene3D" id="1.20.120.20">
    <property type="entry name" value="Apolipoprotein"/>
    <property type="match status" value="1"/>
</dbReference>
<dbReference type="InterPro" id="IPR016024">
    <property type="entry name" value="ARM-type_fold"/>
</dbReference>
<evidence type="ECO:0000313" key="1">
    <source>
        <dbReference type="EMBL" id="DAE19422.1"/>
    </source>
</evidence>
<name>A0A8S5QJF9_9CAUD</name>
<proteinExistence type="predicted"/>
<sequence length="594" mass="61863">MNVLDLFFKISVDTSEVDKTLGDTKEKALSFGDVLKANIAGQAIVAGVKAVAGAVKNIGEAAIQSYGEYEQLIGGVETLFKSSADTVMQYAANAYQTAGMSANEYMTTVTAFSASLLQSMGGDTDAAAEKANLAITDMSDNANKMGSSMESIQNAYSGFAKQNYTMLDNLKLGYGGTKEEMQRLLDDANALNAAQGNYTNYTIDSYADIVDAIHTVQTEMGITGTTAEEAASTIEGSVNMMKSAWSNLVAGIADDNADLDKLIENFTYSVSKAAENIIPRIEKIFTGIGDLIVKLAPVISEQLPSLVSSVLPSLVDAATALVQGVVDAAPGIVSALADMAPQITGAILSIIPQLLDVGVQMLIALVQGIASAMPEIAPQLADCVAQIAEVLTQPDTLVALVEASTLFIVALVEGLVNNLPTLLAEAPKIVKNLASAFIQSLSYIGEAAIEIGVALIQGIWDGIKRMGDWLKSMVEGFFDGIVDGVKSTLGIHSPSRVFAGIGENMALGLGEGWDSEFGSIKRDISKNLDFGTASIDFGASGAAAIGNSIASGIGSMAAGKEGQIIINLTTELDGTVLARKMVPYNEAEAVRSGA</sequence>
<dbReference type="SUPFAM" id="SSF48371">
    <property type="entry name" value="ARM repeat"/>
    <property type="match status" value="1"/>
</dbReference>
<protein>
    <submittedName>
        <fullName evidence="1">Tail tape measure protein</fullName>
    </submittedName>
</protein>
<organism evidence="1">
    <name type="scientific">Podoviridae sp. ctyDR6</name>
    <dbReference type="NCBI Taxonomy" id="2825288"/>
    <lineage>
        <taxon>Viruses</taxon>
        <taxon>Duplodnaviria</taxon>
        <taxon>Heunggongvirae</taxon>
        <taxon>Uroviricota</taxon>
        <taxon>Caudoviricetes</taxon>
    </lineage>
</organism>
<dbReference type="EMBL" id="BK015675">
    <property type="protein sequence ID" value="DAE19422.1"/>
    <property type="molecule type" value="Genomic_DNA"/>
</dbReference>